<dbReference type="Pfam" id="PF00565">
    <property type="entry name" value="SNase"/>
    <property type="match status" value="1"/>
</dbReference>
<dbReference type="CDD" id="cd00175">
    <property type="entry name" value="SNc"/>
    <property type="match status" value="1"/>
</dbReference>
<dbReference type="GO" id="GO:0004519">
    <property type="term" value="F:endonuclease activity"/>
    <property type="evidence" value="ECO:0007669"/>
    <property type="project" value="UniProtKB-KW"/>
</dbReference>
<name>A0A5C7E0Y1_9BACT</name>
<comment type="caution">
    <text evidence="6">The sequence shown here is derived from an EMBL/GenBank/DDBJ whole genome shotgun (WGS) entry which is preliminary data.</text>
</comment>
<dbReference type="PROSITE" id="PS01123">
    <property type="entry name" value="TNASE_1"/>
    <property type="match status" value="1"/>
</dbReference>
<evidence type="ECO:0000256" key="3">
    <source>
        <dbReference type="ARBA" id="ARBA00022801"/>
    </source>
</evidence>
<keyword evidence="4" id="KW-0812">Transmembrane</keyword>
<protein>
    <submittedName>
        <fullName evidence="6">Nuclease</fullName>
    </submittedName>
</protein>
<keyword evidence="3" id="KW-0378">Hydrolase</keyword>
<keyword evidence="1" id="KW-0540">Nuclease</keyword>
<evidence type="ECO:0000259" key="5">
    <source>
        <dbReference type="PROSITE" id="PS50830"/>
    </source>
</evidence>
<reference evidence="6 7" key="1">
    <citation type="submission" date="2019-07" db="EMBL/GenBank/DDBJ databases">
        <title>Rapid identification of Enteric Bacteria from Whole Genome Sequences (WGS) using Average Nucleotide Identity (ANI).</title>
        <authorList>
            <person name="Lane C."/>
        </authorList>
    </citation>
    <scope>NUCLEOTIDE SEQUENCE [LARGE SCALE GENOMIC DNA]</scope>
    <source>
        <strain evidence="6 7">2016D-0084</strain>
    </source>
</reference>
<keyword evidence="4" id="KW-1133">Transmembrane helix</keyword>
<dbReference type="PROSITE" id="PS01284">
    <property type="entry name" value="TNASE_2"/>
    <property type="match status" value="1"/>
</dbReference>
<gene>
    <name evidence="6" type="ORF">FPD38_02745</name>
</gene>
<evidence type="ECO:0000256" key="1">
    <source>
        <dbReference type="ARBA" id="ARBA00022722"/>
    </source>
</evidence>
<evidence type="ECO:0000313" key="6">
    <source>
        <dbReference type="EMBL" id="TXE88996.1"/>
    </source>
</evidence>
<keyword evidence="2" id="KW-0255">Endonuclease</keyword>
<feature type="domain" description="TNase-like" evidence="5">
    <location>
        <begin position="70"/>
        <end position="188"/>
    </location>
</feature>
<dbReference type="EMBL" id="VOWJ01000016">
    <property type="protein sequence ID" value="TXE88996.1"/>
    <property type="molecule type" value="Genomic_DNA"/>
</dbReference>
<dbReference type="Gene3D" id="2.40.50.90">
    <property type="match status" value="1"/>
</dbReference>
<organism evidence="6 7">
    <name type="scientific">Campylobacter volucris</name>
    <dbReference type="NCBI Taxonomy" id="1031542"/>
    <lineage>
        <taxon>Bacteria</taxon>
        <taxon>Pseudomonadati</taxon>
        <taxon>Campylobacterota</taxon>
        <taxon>Epsilonproteobacteria</taxon>
        <taxon>Campylobacterales</taxon>
        <taxon>Campylobacteraceae</taxon>
        <taxon>Campylobacter</taxon>
    </lineage>
</organism>
<dbReference type="AlphaFoldDB" id="A0A5C7E0Y1"/>
<dbReference type="Proteomes" id="UP000321629">
    <property type="component" value="Unassembled WGS sequence"/>
</dbReference>
<proteinExistence type="predicted"/>
<dbReference type="PANTHER" id="PTHR12302">
    <property type="entry name" value="EBNA2 BINDING PROTEIN P100"/>
    <property type="match status" value="1"/>
</dbReference>
<dbReference type="InterPro" id="IPR016071">
    <property type="entry name" value="Staphylococal_nuclease_OB-fold"/>
</dbReference>
<sequence>MWYFRDLLKILYNLCHIFSFFGIMTYFRCKMRISKTQLKLILDLAKDPRKILIIGFLILFAYVLNYDPNSYVNTKVIRVVDGDTIEVKMNDKEAIVRLFGIDAPEKNQAYGQMSKKFLSAIVLNKDIVLNVKDEDKYGRILAIVYLNDKDINQVMVANGYAWAYEHYSDLYVKDQQLAQSAKKGLWEEKDPIEPYKWRKQIRFNQE</sequence>
<keyword evidence="4" id="KW-0472">Membrane</keyword>
<dbReference type="InterPro" id="IPR002071">
    <property type="entry name" value="Thermonucl_AS"/>
</dbReference>
<dbReference type="SUPFAM" id="SSF50199">
    <property type="entry name" value="Staphylococcal nuclease"/>
    <property type="match status" value="1"/>
</dbReference>
<evidence type="ECO:0000256" key="4">
    <source>
        <dbReference type="SAM" id="Phobius"/>
    </source>
</evidence>
<dbReference type="PROSITE" id="PS50830">
    <property type="entry name" value="TNASE_3"/>
    <property type="match status" value="1"/>
</dbReference>
<dbReference type="SMART" id="SM00318">
    <property type="entry name" value="SNc"/>
    <property type="match status" value="1"/>
</dbReference>
<accession>A0A5C7E0Y1</accession>
<dbReference type="PANTHER" id="PTHR12302:SF3">
    <property type="entry name" value="SERINE_THREONINE-PROTEIN KINASE 31"/>
    <property type="match status" value="1"/>
</dbReference>
<dbReference type="GO" id="GO:0016787">
    <property type="term" value="F:hydrolase activity"/>
    <property type="evidence" value="ECO:0007669"/>
    <property type="project" value="UniProtKB-KW"/>
</dbReference>
<feature type="transmembrane region" description="Helical" evidence="4">
    <location>
        <begin position="6"/>
        <end position="27"/>
    </location>
</feature>
<dbReference type="InterPro" id="IPR035437">
    <property type="entry name" value="SNase_OB-fold_sf"/>
</dbReference>
<dbReference type="GO" id="GO:0003676">
    <property type="term" value="F:nucleic acid binding"/>
    <property type="evidence" value="ECO:0007669"/>
    <property type="project" value="InterPro"/>
</dbReference>
<evidence type="ECO:0000313" key="7">
    <source>
        <dbReference type="Proteomes" id="UP000321629"/>
    </source>
</evidence>
<evidence type="ECO:0000256" key="2">
    <source>
        <dbReference type="ARBA" id="ARBA00022759"/>
    </source>
</evidence>
<feature type="transmembrane region" description="Helical" evidence="4">
    <location>
        <begin position="48"/>
        <end position="66"/>
    </location>
</feature>